<evidence type="ECO:0000256" key="9">
    <source>
        <dbReference type="ARBA" id="ARBA00023237"/>
    </source>
</evidence>
<keyword evidence="10" id="KW-0732">Signal</keyword>
<dbReference type="RefSeq" id="WP_285722226.1">
    <property type="nucleotide sequence ID" value="NZ_BSDD01000001.1"/>
</dbReference>
<evidence type="ECO:0000313" key="11">
    <source>
        <dbReference type="EMBL" id="GLH68667.1"/>
    </source>
</evidence>
<dbReference type="Gene3D" id="2.40.170.10">
    <property type="entry name" value="Porin, LamB type"/>
    <property type="match status" value="1"/>
</dbReference>
<gene>
    <name evidence="11" type="primary">lamB</name>
    <name evidence="11" type="ORF">GETHPA_02000</name>
</gene>
<feature type="signal peptide" evidence="10">
    <location>
        <begin position="1"/>
        <end position="22"/>
    </location>
</feature>
<keyword evidence="4" id="KW-1134">Transmembrane beta strand</keyword>
<dbReference type="InterPro" id="IPR036998">
    <property type="entry name" value="Porin_LamB_sf"/>
</dbReference>
<keyword evidence="7" id="KW-0626">Porin</keyword>
<dbReference type="PANTHER" id="PTHR38762:SF1">
    <property type="entry name" value="CRYPTIC OUTER MEMBRANE PORIN BGLH-RELATED"/>
    <property type="match status" value="1"/>
</dbReference>
<keyword evidence="3" id="KW-0813">Transport</keyword>
<evidence type="ECO:0000256" key="4">
    <source>
        <dbReference type="ARBA" id="ARBA00022452"/>
    </source>
</evidence>
<evidence type="ECO:0000256" key="10">
    <source>
        <dbReference type="SAM" id="SignalP"/>
    </source>
</evidence>
<keyword evidence="12" id="KW-1185">Reference proteome</keyword>
<dbReference type="EMBL" id="BSDD01000001">
    <property type="protein sequence ID" value="GLH68667.1"/>
    <property type="molecule type" value="Genomic_DNA"/>
</dbReference>
<keyword evidence="8" id="KW-0472">Membrane</keyword>
<evidence type="ECO:0000256" key="6">
    <source>
        <dbReference type="ARBA" id="ARBA00023065"/>
    </source>
</evidence>
<comment type="subcellular location">
    <subcellularLocation>
        <location evidence="1">Cell outer membrane</location>
        <topology evidence="1">Multi-pass membrane protein</topology>
    </subcellularLocation>
</comment>
<comment type="similarity">
    <text evidence="2">Belongs to the porin LamB (TC 1.B.3) family.</text>
</comment>
<dbReference type="InterPro" id="IPR003192">
    <property type="entry name" value="Porin_LamB"/>
</dbReference>
<comment type="caution">
    <text evidence="11">The sequence shown here is derived from an EMBL/GenBank/DDBJ whole genome shotgun (WGS) entry which is preliminary data.</text>
</comment>
<protein>
    <submittedName>
        <fullName evidence="11">Maltoporin</fullName>
    </submittedName>
</protein>
<keyword evidence="5" id="KW-0812">Transmembrane</keyword>
<dbReference type="SUPFAM" id="SSF56935">
    <property type="entry name" value="Porins"/>
    <property type="match status" value="1"/>
</dbReference>
<dbReference type="Proteomes" id="UP001165089">
    <property type="component" value="Unassembled WGS sequence"/>
</dbReference>
<feature type="chain" id="PRO_5047204531" evidence="10">
    <location>
        <begin position="23"/>
        <end position="465"/>
    </location>
</feature>
<name>A0ABQ5Q1Y9_9BACT</name>
<evidence type="ECO:0000256" key="2">
    <source>
        <dbReference type="ARBA" id="ARBA00007055"/>
    </source>
</evidence>
<keyword evidence="9" id="KW-0998">Cell outer membrane</keyword>
<organism evidence="11 12">
    <name type="scientific">Geothrix rubra</name>
    <dbReference type="NCBI Taxonomy" id="2927977"/>
    <lineage>
        <taxon>Bacteria</taxon>
        <taxon>Pseudomonadati</taxon>
        <taxon>Acidobacteriota</taxon>
        <taxon>Holophagae</taxon>
        <taxon>Holophagales</taxon>
        <taxon>Holophagaceae</taxon>
        <taxon>Geothrix</taxon>
    </lineage>
</organism>
<evidence type="ECO:0000256" key="1">
    <source>
        <dbReference type="ARBA" id="ARBA00004571"/>
    </source>
</evidence>
<keyword evidence="6" id="KW-0406">Ion transport</keyword>
<evidence type="ECO:0000256" key="8">
    <source>
        <dbReference type="ARBA" id="ARBA00023136"/>
    </source>
</evidence>
<evidence type="ECO:0000256" key="3">
    <source>
        <dbReference type="ARBA" id="ARBA00022448"/>
    </source>
</evidence>
<proteinExistence type="inferred from homology"/>
<sequence>MKRNPNLLAALAVVLAAGPLFGQDVFELHGYMRAGTGRSSNGGEQATFYLPGTADSVTGGPGYRLGNETDNYLELAMDVRAYDKDGVTFKLHFRPSFRQYYSARDASSDAGGNVDGSMASNPNQQVWLREGWGEAAGVLGNSSFFKDATLWAGRRFYQRQDLHIRDYWYWNNSGDGVGIENIDLGFGKLHYAYIQHDTGNVATWWNNNGTGSSWNPVGVLNTNVYTLNGKVVVGSHDIRLSDVSPWENATFTFGIQYNEPHVRKDVAGPSNNNVGRQYSILYTQSGIWGGDNKVYLTKGDGSTFWNWYNPEVSTKNNWWEVMDALFVQPNAHFGMQAVAIYRNQKSPNEPGGGLFMGTSNSTEAKWTSLGARPTWFITKHFSVAAEVGVDHLKFDGESDTRSLTKKTVALQWSPQSSFWSRPQLRLFVTKANWNQVANNWGSIAGGVFGTSLGGTTYGAQIEAWW</sequence>
<evidence type="ECO:0000313" key="12">
    <source>
        <dbReference type="Proteomes" id="UP001165089"/>
    </source>
</evidence>
<reference evidence="11 12" key="1">
    <citation type="journal article" date="2023" name="Antonie Van Leeuwenhoek">
        <title>Mesoterricola silvestris gen. nov., sp. nov., Mesoterricola sediminis sp. nov., Geothrix oryzae sp. nov., Geothrix edaphica sp. nov., Geothrix rubra sp. nov., and Geothrix limicola sp. nov., six novel members of Acidobacteriota isolated from soils.</title>
        <authorList>
            <person name="Itoh H."/>
            <person name="Sugisawa Y."/>
            <person name="Mise K."/>
            <person name="Xu Z."/>
            <person name="Kuniyasu M."/>
            <person name="Ushijima N."/>
            <person name="Kawano K."/>
            <person name="Kobayashi E."/>
            <person name="Shiratori Y."/>
            <person name="Masuda Y."/>
            <person name="Senoo K."/>
        </authorList>
    </citation>
    <scope>NUCLEOTIDE SEQUENCE [LARGE SCALE GENOMIC DNA]</scope>
    <source>
        <strain evidence="11 12">Red803</strain>
    </source>
</reference>
<dbReference type="PANTHER" id="PTHR38762">
    <property type="entry name" value="CRYPTIC OUTER MEMBRANE PORIN BGLH-RELATED"/>
    <property type="match status" value="1"/>
</dbReference>
<dbReference type="Pfam" id="PF02264">
    <property type="entry name" value="LamB"/>
    <property type="match status" value="1"/>
</dbReference>
<dbReference type="InterPro" id="IPR050286">
    <property type="entry name" value="G_neg_Bact_CarbUptk_Porin"/>
</dbReference>
<evidence type="ECO:0000256" key="5">
    <source>
        <dbReference type="ARBA" id="ARBA00022692"/>
    </source>
</evidence>
<accession>A0ABQ5Q1Y9</accession>
<evidence type="ECO:0000256" key="7">
    <source>
        <dbReference type="ARBA" id="ARBA00023114"/>
    </source>
</evidence>